<dbReference type="Gene3D" id="3.40.50.410">
    <property type="entry name" value="von Willebrand factor, type A domain"/>
    <property type="match status" value="1"/>
</dbReference>
<feature type="transmembrane region" description="Helical" evidence="2">
    <location>
        <begin position="1286"/>
        <end position="1303"/>
    </location>
</feature>
<keyword evidence="2" id="KW-1133">Transmembrane helix</keyword>
<dbReference type="InterPro" id="IPR036465">
    <property type="entry name" value="vWFA_dom_sf"/>
</dbReference>
<keyword evidence="6" id="KW-1185">Reference proteome</keyword>
<dbReference type="InterPro" id="IPR055384">
    <property type="entry name" value="DUF7604"/>
</dbReference>
<dbReference type="PROSITE" id="PS50234">
    <property type="entry name" value="VWFA"/>
    <property type="match status" value="1"/>
</dbReference>
<gene>
    <name evidence="5" type="ORF">HMPREF0628_1483</name>
</gene>
<sequence>MKNKLLKFINVFLATIMIFSNFSPVFASANNDDNLSVYKQSIIQKSTTQNTISDQNIFNEQNEEDNNSSNNDSNDKKQSLDTEKTQLSEEDENFIKNLKSMIENKDFNIVGEDEDKVESDDVDGLNKLKIIKVNEETSYTNLFMNQEESYQDYKCIDLEAKDNKTINEINIYANESVEIIKKLFTEEQIVKIQEILNRIEAYLGENEQVNHYGEIKNLIEELRSIKALYSLEDQGISVKKESSLENGNTRFLSLENKNPENNKIKLLIKINKYKEEKNDSLIRLVVKNETEEDQFSIVNEKDMPNYRSLSTMLYSNDIPVRDTETIEPDDIAPPNYLNLLANMPGASATVEPGPGVNGDDWTYQKDVIELPANTETYSEALWNGDWSEASTTLFSQFKGNDATVVRFKPSDPRARNYRKNMDAGWDRKDLNLATTRMWVKVKYKNAAYYKNEIVDCEAIIKVTPMKNRNENSYNDEDYGEDPYYPILQISHNLYKGWCWQNVREINVELVFKRKNGEVIKFDSSTFDGKNATYFTINSLHEASEHRDGSIHYLGPEYVRPDEATITGAYVIPGSNIQTSYNGGYSSGIQYAYNGGTNKWDGDDPSHPDWSKNSVLFTTANTQRLNFTMGNLMRDPEWGYVPRTNFVWTSMSTQSFANYYVNYKDIEIIKSWIDGDEVHKPIRVKLLQNYKVKIKFNNGWGNETRDIEIKNLFKDSTDLTESGNWKSGFYRIPDEESQTKLIKRNYRKDKRQLLEDAGSNFPQYIPNNFEIEEVYDFKYSISEVKVSGYTTNIEKSTDINPENDLNKDIYHITNTKEGYNPGKPEPLNPKVKVNKQIDYLGDGVENKDTNVQRDQRYKNHLEDIYRLYLDVEGTRVKKQEAVDLLFVLDGSSSMGTKDMSWNGEAISRKDAMIGMINNTDLVENFLKQNDQNRVAFLYFEGYAGNENTKREDGYTYHEDAQIIKNWSHSFDRNIDFDFKARYMGTNYQAGLMMAEELLRKSEEQKGRRQVMIFISDGVPTFWIDSDGNRREDGRNSSTTVSNSKFYTEEFLDGFYSRHPNLITHAVGVSEDIDEENILESKSPEVLKYMANKGKGSYIGVKSNTGELVSKLKYAIEAAVTEVRIEDTLSDRVELLADKADFKVVKINKDTGEETILWENGHETWQNGYGSNKHINSLVYDEFNKKVVLTFNPNYKLEENTKYVLSYNIKTNQQAKDDFLNNGYDAEGDRDTDYEGNNTSSEKEGFYANKIAEVYYNGGKKVYPHPVVQVKKLPSYELPTTGGTGTKLIKTVGAVVFVIAAFSLIRKKRND</sequence>
<name>D1VTZ0_9FIRM</name>
<accession>D1VTZ0</accession>
<keyword evidence="3" id="KW-0732">Signal</keyword>
<dbReference type="EMBL" id="ADDO01000052">
    <property type="protein sequence ID" value="EFA89995.1"/>
    <property type="molecule type" value="Genomic_DNA"/>
</dbReference>
<evidence type="ECO:0000256" key="1">
    <source>
        <dbReference type="SAM" id="MobiDB-lite"/>
    </source>
</evidence>
<proteinExistence type="predicted"/>
<organism evidence="5 6">
    <name type="scientific">Peptoniphilus lacrimalis 315-B</name>
    <dbReference type="NCBI Taxonomy" id="596330"/>
    <lineage>
        <taxon>Bacteria</taxon>
        <taxon>Bacillati</taxon>
        <taxon>Bacillota</taxon>
        <taxon>Tissierellia</taxon>
        <taxon>Tissierellales</taxon>
        <taxon>Peptoniphilaceae</taxon>
        <taxon>Peptoniphilus</taxon>
    </lineage>
</organism>
<dbReference type="Proteomes" id="UP000005711">
    <property type="component" value="Unassembled WGS sequence"/>
</dbReference>
<dbReference type="Pfam" id="PF13519">
    <property type="entry name" value="VWA_2"/>
    <property type="match status" value="1"/>
</dbReference>
<dbReference type="NCBIfam" id="TIGR01167">
    <property type="entry name" value="LPXTG_anchor"/>
    <property type="match status" value="1"/>
</dbReference>
<dbReference type="RefSeq" id="WP_004825116.1">
    <property type="nucleotide sequence ID" value="NZ_ADDO01000052.1"/>
</dbReference>
<dbReference type="CDD" id="cd00198">
    <property type="entry name" value="vWFA"/>
    <property type="match status" value="1"/>
</dbReference>
<evidence type="ECO:0000256" key="2">
    <source>
        <dbReference type="SAM" id="Phobius"/>
    </source>
</evidence>
<feature type="region of interest" description="Disordered" evidence="1">
    <location>
        <begin position="61"/>
        <end position="88"/>
    </location>
</feature>
<keyword evidence="2" id="KW-0472">Membrane</keyword>
<dbReference type="eggNOG" id="COG2304">
    <property type="taxonomic scope" value="Bacteria"/>
</dbReference>
<feature type="signal peptide" evidence="3">
    <location>
        <begin position="1"/>
        <end position="27"/>
    </location>
</feature>
<evidence type="ECO:0000313" key="5">
    <source>
        <dbReference type="EMBL" id="EFA89995.1"/>
    </source>
</evidence>
<evidence type="ECO:0000259" key="4">
    <source>
        <dbReference type="PROSITE" id="PS50234"/>
    </source>
</evidence>
<keyword evidence="2" id="KW-0812">Transmembrane</keyword>
<dbReference type="Pfam" id="PF24558">
    <property type="entry name" value="DUF7604"/>
    <property type="match status" value="1"/>
</dbReference>
<feature type="domain" description="VWFA" evidence="4">
    <location>
        <begin position="882"/>
        <end position="1114"/>
    </location>
</feature>
<dbReference type="SUPFAM" id="SSF53300">
    <property type="entry name" value="vWA-like"/>
    <property type="match status" value="1"/>
</dbReference>
<dbReference type="InterPro" id="IPR002035">
    <property type="entry name" value="VWF_A"/>
</dbReference>
<reference evidence="5 6" key="1">
    <citation type="submission" date="2009-12" db="EMBL/GenBank/DDBJ databases">
        <title>Genome Sequence of Peptoniphilus lacrimalis 315-B.</title>
        <authorList>
            <person name="Durkin A.S."/>
            <person name="Madupu R."/>
            <person name="Torralba M."/>
            <person name="Methe B."/>
            <person name="Sutton G."/>
            <person name="Strausberg R.L."/>
            <person name="Nelson K.E."/>
        </authorList>
    </citation>
    <scope>NUCLEOTIDE SEQUENCE [LARGE SCALE GENOMIC DNA]</scope>
    <source>
        <strain evidence="5 6">315-B</strain>
    </source>
</reference>
<feature type="compositionally biased region" description="Basic and acidic residues" evidence="1">
    <location>
        <begin position="73"/>
        <end position="87"/>
    </location>
</feature>
<evidence type="ECO:0000313" key="6">
    <source>
        <dbReference type="Proteomes" id="UP000005711"/>
    </source>
</evidence>
<evidence type="ECO:0000256" key="3">
    <source>
        <dbReference type="SAM" id="SignalP"/>
    </source>
</evidence>
<protein>
    <submittedName>
        <fullName evidence="5">LPXTG-motif cell wall anchor domain protein</fullName>
    </submittedName>
</protein>
<comment type="caution">
    <text evidence="5">The sequence shown here is derived from an EMBL/GenBank/DDBJ whole genome shotgun (WGS) entry which is preliminary data.</text>
</comment>
<feature type="chain" id="PRO_5003025277" evidence="3">
    <location>
        <begin position="28"/>
        <end position="1309"/>
    </location>
</feature>